<dbReference type="EC" id="3.6.1.22" evidence="4"/>
<dbReference type="InterPro" id="IPR050241">
    <property type="entry name" value="NAD-cap_RNA_hydrolase_NudC"/>
</dbReference>
<dbReference type="CDD" id="cd03429">
    <property type="entry name" value="NUDIX_NADH_pyrophosphatase_Nudt13"/>
    <property type="match status" value="1"/>
</dbReference>
<comment type="caution">
    <text evidence="11">The sequence shown here is derived from an EMBL/GenBank/DDBJ whole genome shotgun (WGS) entry which is preliminary data.</text>
</comment>
<comment type="catalytic activity">
    <reaction evidence="9">
        <text>a 5'-end NAD(+)-phospho-ribonucleoside in mRNA + H2O = a 5'-end phospho-adenosine-phospho-ribonucleoside in mRNA + beta-nicotinamide D-ribonucleotide + 2 H(+)</text>
        <dbReference type="Rhea" id="RHEA:60876"/>
        <dbReference type="Rhea" id="RHEA-COMP:15698"/>
        <dbReference type="Rhea" id="RHEA-COMP:15719"/>
        <dbReference type="ChEBI" id="CHEBI:14649"/>
        <dbReference type="ChEBI" id="CHEBI:15377"/>
        <dbReference type="ChEBI" id="CHEBI:15378"/>
        <dbReference type="ChEBI" id="CHEBI:144029"/>
        <dbReference type="ChEBI" id="CHEBI:144051"/>
    </reaction>
    <physiologicalReaction direction="left-to-right" evidence="9">
        <dbReference type="Rhea" id="RHEA:60877"/>
    </physiologicalReaction>
</comment>
<accession>A0A8H3IEZ8</accession>
<keyword evidence="12" id="KW-1185">Reference proteome</keyword>
<organism evidence="11 12">
    <name type="scientific">Gomphillus americanus</name>
    <dbReference type="NCBI Taxonomy" id="1940652"/>
    <lineage>
        <taxon>Eukaryota</taxon>
        <taxon>Fungi</taxon>
        <taxon>Dikarya</taxon>
        <taxon>Ascomycota</taxon>
        <taxon>Pezizomycotina</taxon>
        <taxon>Lecanoromycetes</taxon>
        <taxon>OSLEUM clade</taxon>
        <taxon>Ostropomycetidae</taxon>
        <taxon>Ostropales</taxon>
        <taxon>Graphidaceae</taxon>
        <taxon>Gomphilloideae</taxon>
        <taxon>Gomphillus</taxon>
    </lineage>
</organism>
<dbReference type="InterPro" id="IPR015375">
    <property type="entry name" value="NADH_PPase-like_N"/>
</dbReference>
<dbReference type="Proteomes" id="UP000664169">
    <property type="component" value="Unassembled WGS sequence"/>
</dbReference>
<dbReference type="OrthoDB" id="10249612at2759"/>
<evidence type="ECO:0000256" key="8">
    <source>
        <dbReference type="ARBA" id="ARBA00023027"/>
    </source>
</evidence>
<dbReference type="GO" id="GO:0046872">
    <property type="term" value="F:metal ion binding"/>
    <property type="evidence" value="ECO:0007669"/>
    <property type="project" value="UniProtKB-KW"/>
</dbReference>
<dbReference type="PANTHER" id="PTHR42904:SF6">
    <property type="entry name" value="NAD-CAPPED RNA HYDROLASE NUDT12"/>
    <property type="match status" value="1"/>
</dbReference>
<dbReference type="GO" id="GO:0005777">
    <property type="term" value="C:peroxisome"/>
    <property type="evidence" value="ECO:0007669"/>
    <property type="project" value="TreeGrafter"/>
</dbReference>
<comment type="similarity">
    <text evidence="3">Belongs to the Nudix hydrolase family. NudC subfamily.</text>
</comment>
<evidence type="ECO:0000256" key="9">
    <source>
        <dbReference type="ARBA" id="ARBA00023679"/>
    </source>
</evidence>
<dbReference type="InterPro" id="IPR000086">
    <property type="entry name" value="NUDIX_hydrolase_dom"/>
</dbReference>
<dbReference type="SUPFAM" id="SSF55811">
    <property type="entry name" value="Nudix"/>
    <property type="match status" value="1"/>
</dbReference>
<dbReference type="PROSITE" id="PS00893">
    <property type="entry name" value="NUDIX_BOX"/>
    <property type="match status" value="1"/>
</dbReference>
<comment type="cofactor">
    <cofactor evidence="2">
        <name>Zn(2+)</name>
        <dbReference type="ChEBI" id="CHEBI:29105"/>
    </cofactor>
</comment>
<evidence type="ECO:0000256" key="4">
    <source>
        <dbReference type="ARBA" id="ARBA00012381"/>
    </source>
</evidence>
<dbReference type="InterPro" id="IPR049734">
    <property type="entry name" value="NudC-like_C"/>
</dbReference>
<comment type="cofactor">
    <cofactor evidence="1">
        <name>Mg(2+)</name>
        <dbReference type="ChEBI" id="CHEBI:18420"/>
    </cofactor>
</comment>
<dbReference type="InterPro" id="IPR020084">
    <property type="entry name" value="NUDIX_hydrolase_CS"/>
</dbReference>
<evidence type="ECO:0000256" key="2">
    <source>
        <dbReference type="ARBA" id="ARBA00001947"/>
    </source>
</evidence>
<dbReference type="GO" id="GO:0005829">
    <property type="term" value="C:cytosol"/>
    <property type="evidence" value="ECO:0007669"/>
    <property type="project" value="TreeGrafter"/>
</dbReference>
<dbReference type="GO" id="GO:0019677">
    <property type="term" value="P:NAD+ catabolic process"/>
    <property type="evidence" value="ECO:0007669"/>
    <property type="project" value="TreeGrafter"/>
</dbReference>
<dbReference type="AlphaFoldDB" id="A0A8H3IEZ8"/>
<reference evidence="11" key="1">
    <citation type="submission" date="2021-03" db="EMBL/GenBank/DDBJ databases">
        <authorList>
            <person name="Tagirdzhanova G."/>
        </authorList>
    </citation>
    <scope>NUCLEOTIDE SEQUENCE</scope>
</reference>
<evidence type="ECO:0000256" key="3">
    <source>
        <dbReference type="ARBA" id="ARBA00009595"/>
    </source>
</evidence>
<evidence type="ECO:0000256" key="7">
    <source>
        <dbReference type="ARBA" id="ARBA00022842"/>
    </source>
</evidence>
<gene>
    <name evidence="11" type="ORF">GOMPHAMPRED_007910</name>
</gene>
<keyword evidence="7" id="KW-0460">Magnesium</keyword>
<evidence type="ECO:0000256" key="6">
    <source>
        <dbReference type="ARBA" id="ARBA00022801"/>
    </source>
</evidence>
<dbReference type="Pfam" id="PF09296">
    <property type="entry name" value="NUDIX-like"/>
    <property type="match status" value="1"/>
</dbReference>
<feature type="domain" description="Nudix hydrolase" evidence="10">
    <location>
        <begin position="259"/>
        <end position="395"/>
    </location>
</feature>
<name>A0A8H3IEZ8_9LECA</name>
<keyword evidence="6" id="KW-0378">Hydrolase</keyword>
<evidence type="ECO:0000256" key="1">
    <source>
        <dbReference type="ARBA" id="ARBA00001946"/>
    </source>
</evidence>
<proteinExistence type="inferred from homology"/>
<dbReference type="InterPro" id="IPR015797">
    <property type="entry name" value="NUDIX_hydrolase-like_dom_sf"/>
</dbReference>
<evidence type="ECO:0000259" key="10">
    <source>
        <dbReference type="PROSITE" id="PS51462"/>
    </source>
</evidence>
<dbReference type="Gene3D" id="3.90.79.20">
    <property type="match status" value="1"/>
</dbReference>
<keyword evidence="8" id="KW-0520">NAD</keyword>
<dbReference type="Gene3D" id="3.90.79.10">
    <property type="entry name" value="Nucleoside Triphosphate Pyrophosphohydrolase"/>
    <property type="match status" value="1"/>
</dbReference>
<dbReference type="PROSITE" id="PS51462">
    <property type="entry name" value="NUDIX"/>
    <property type="match status" value="1"/>
</dbReference>
<dbReference type="GO" id="GO:0006742">
    <property type="term" value="P:NADP+ catabolic process"/>
    <property type="evidence" value="ECO:0007669"/>
    <property type="project" value="TreeGrafter"/>
</dbReference>
<dbReference type="GO" id="GO:0035529">
    <property type="term" value="F:NADH pyrophosphatase activity"/>
    <property type="evidence" value="ECO:0007669"/>
    <property type="project" value="TreeGrafter"/>
</dbReference>
<keyword evidence="5" id="KW-0479">Metal-binding</keyword>
<dbReference type="EMBL" id="CAJPDQ010000008">
    <property type="protein sequence ID" value="CAF9913430.1"/>
    <property type="molecule type" value="Genomic_DNA"/>
</dbReference>
<dbReference type="Pfam" id="PF00293">
    <property type="entry name" value="NUDIX"/>
    <property type="match status" value="1"/>
</dbReference>
<dbReference type="FunFam" id="3.90.79.10:FF:000042">
    <property type="entry name" value="Probable NADH pyrophosphatase"/>
    <property type="match status" value="1"/>
</dbReference>
<evidence type="ECO:0000313" key="11">
    <source>
        <dbReference type="EMBL" id="CAF9913430.1"/>
    </source>
</evidence>
<evidence type="ECO:0000256" key="5">
    <source>
        <dbReference type="ARBA" id="ARBA00022723"/>
    </source>
</evidence>
<dbReference type="PANTHER" id="PTHR42904">
    <property type="entry name" value="NUDIX HYDROLASE, NUDC SUBFAMILY"/>
    <property type="match status" value="1"/>
</dbReference>
<evidence type="ECO:0000313" key="12">
    <source>
        <dbReference type="Proteomes" id="UP000664169"/>
    </source>
</evidence>
<protein>
    <recommendedName>
        <fullName evidence="4">NAD(+) diphosphatase</fullName>
        <ecNumber evidence="4">3.6.1.22</ecNumber>
    </recommendedName>
</protein>
<sequence>MSDFSNLPVPAEADKDSMLTRKFGPQLLNYFAGSPLNRLGWLRTDHDFLTQAIQHTSTSFLLLKDLAPLAHDPSRLAYASYQDVKPLIGDSPYTQTEDKLIESYDSSKTTAQLVFLGLDERVSGTTDFLTYTSYKGKPYFALDITSKSPIAQACEDLTSKMKDKGLTFLEGRMHLSLSAEEAAITATARSMIDWNARNPFCAGCGQPTLSINAGFKRTCLPTDWKDVENKGTLGSTTASKPNERSSCATRKGISNLSFPRTDPTVIMACLSHDGKKILLGRQKSWPEYWYSCLAGFVEAGESVEEAVRREVDEEAGVQLGRVVIHSTQPWPYPNSLMIGCIAQARSDGEEIKLNDQELEKARWFPIEEVQEAMRVGVGRIDQSDTPHPEYKPGNLRLPPPTAIANRLVDAVLTGFAGNLSSPNL</sequence>